<proteinExistence type="predicted"/>
<evidence type="ECO:0000313" key="2">
    <source>
        <dbReference type="EMBL" id="BBL71695.1"/>
    </source>
</evidence>
<keyword evidence="3" id="KW-1185">Reference proteome</keyword>
<name>A0A8D4VST6_9GAMM</name>
<sequence length="169" mass="17419">MALPDDAALSALAERVGDLLKSHGHYAAVAESCTGGWLAKCLTDVAGSSGWFERGFVSYSNESKQELLGVTEATLKTHGAVSAETVGEMAQGVLSHSRAQAAVAVSGIAGPSGGTADKPVGTVWFAWRRSDGAAACRCEVFHGDREAVRRQAVAVALAGLAELYGSRPT</sequence>
<dbReference type="NCBIfam" id="TIGR00199">
    <property type="entry name" value="PncC_domain"/>
    <property type="match status" value="1"/>
</dbReference>
<evidence type="ECO:0000259" key="1">
    <source>
        <dbReference type="Pfam" id="PF02464"/>
    </source>
</evidence>
<dbReference type="Proteomes" id="UP000824988">
    <property type="component" value="Chromosome"/>
</dbReference>
<protein>
    <recommendedName>
        <fullName evidence="1">CinA C-terminal domain-containing protein</fullName>
    </recommendedName>
</protein>
<evidence type="ECO:0000313" key="3">
    <source>
        <dbReference type="Proteomes" id="UP000824988"/>
    </source>
</evidence>
<organism evidence="2 3">
    <name type="scientific">Methylogaea oryzae</name>
    <dbReference type="NCBI Taxonomy" id="1295382"/>
    <lineage>
        <taxon>Bacteria</taxon>
        <taxon>Pseudomonadati</taxon>
        <taxon>Pseudomonadota</taxon>
        <taxon>Gammaproteobacteria</taxon>
        <taxon>Methylococcales</taxon>
        <taxon>Methylococcaceae</taxon>
        <taxon>Methylogaea</taxon>
    </lineage>
</organism>
<dbReference type="EMBL" id="AP019782">
    <property type="protein sequence ID" value="BBL71695.1"/>
    <property type="molecule type" value="Genomic_DNA"/>
</dbReference>
<dbReference type="KEGG" id="moz:MoryE10_23010"/>
<gene>
    <name evidence="2" type="ORF">MoryE10_23010</name>
</gene>
<feature type="domain" description="CinA C-terminal" evidence="1">
    <location>
        <begin position="11"/>
        <end position="162"/>
    </location>
</feature>
<reference evidence="2" key="1">
    <citation type="submission" date="2019-06" db="EMBL/GenBank/DDBJ databases">
        <title>Complete genome sequence of Methylogaea oryzae strain JCM16910.</title>
        <authorList>
            <person name="Asakawa S."/>
        </authorList>
    </citation>
    <scope>NUCLEOTIDE SEQUENCE</scope>
    <source>
        <strain evidence="2">E10</strain>
    </source>
</reference>
<dbReference type="NCBIfam" id="NF002975">
    <property type="entry name" value="PRK03661.1"/>
    <property type="match status" value="1"/>
</dbReference>
<dbReference type="AlphaFoldDB" id="A0A8D4VST6"/>
<dbReference type="Pfam" id="PF02464">
    <property type="entry name" value="CinA"/>
    <property type="match status" value="1"/>
</dbReference>
<dbReference type="InterPro" id="IPR008136">
    <property type="entry name" value="CinA_C"/>
</dbReference>
<accession>A0A8D4VST6</accession>
<dbReference type="RefSeq" id="WP_221047108.1">
    <property type="nucleotide sequence ID" value="NZ_AP019782.1"/>
</dbReference>